<keyword evidence="4 8" id="KW-1003">Cell membrane</keyword>
<dbReference type="AlphaFoldDB" id="A0A1I5PVN9"/>
<feature type="transmembrane region" description="Helical" evidence="8">
    <location>
        <begin position="157"/>
        <end position="186"/>
    </location>
</feature>
<dbReference type="GO" id="GO:0015920">
    <property type="term" value="P:lipopolysaccharide transport"/>
    <property type="evidence" value="ECO:0007669"/>
    <property type="project" value="TreeGrafter"/>
</dbReference>
<dbReference type="RefSeq" id="WP_242949313.1">
    <property type="nucleotide sequence ID" value="NZ_FOXO01000001.1"/>
</dbReference>
<evidence type="ECO:0000256" key="6">
    <source>
        <dbReference type="ARBA" id="ARBA00022989"/>
    </source>
</evidence>
<dbReference type="EMBL" id="FOXO01000001">
    <property type="protein sequence ID" value="SFP37997.1"/>
    <property type="molecule type" value="Genomic_DNA"/>
</dbReference>
<dbReference type="InterPro" id="IPR047817">
    <property type="entry name" value="ABC2_TM_bact-type"/>
</dbReference>
<keyword evidence="7 8" id="KW-0472">Membrane</keyword>
<evidence type="ECO:0000256" key="5">
    <source>
        <dbReference type="ARBA" id="ARBA00022692"/>
    </source>
</evidence>
<proteinExistence type="inferred from homology"/>
<dbReference type="Pfam" id="PF01061">
    <property type="entry name" value="ABC2_membrane"/>
    <property type="match status" value="1"/>
</dbReference>
<feature type="transmembrane region" description="Helical" evidence="8">
    <location>
        <begin position="7"/>
        <end position="25"/>
    </location>
</feature>
<evidence type="ECO:0000313" key="10">
    <source>
        <dbReference type="EMBL" id="SFP37997.1"/>
    </source>
</evidence>
<keyword evidence="11" id="KW-1185">Reference proteome</keyword>
<feature type="transmembrane region" description="Helical" evidence="8">
    <location>
        <begin position="232"/>
        <end position="248"/>
    </location>
</feature>
<protein>
    <recommendedName>
        <fullName evidence="8">Transport permease protein</fullName>
    </recommendedName>
</protein>
<dbReference type="GO" id="GO:0005886">
    <property type="term" value="C:plasma membrane"/>
    <property type="evidence" value="ECO:0007669"/>
    <property type="project" value="UniProtKB-SubCell"/>
</dbReference>
<evidence type="ECO:0000256" key="8">
    <source>
        <dbReference type="RuleBase" id="RU361157"/>
    </source>
</evidence>
<feature type="transmembrane region" description="Helical" evidence="8">
    <location>
        <begin position="120"/>
        <end position="136"/>
    </location>
</feature>
<feature type="domain" description="ABC transmembrane type-2" evidence="9">
    <location>
        <begin position="88"/>
        <end position="312"/>
    </location>
</feature>
<keyword evidence="5 8" id="KW-0812">Transmembrane</keyword>
<organism evidence="10 11">
    <name type="scientific">Butyrivibrio proteoclasticus</name>
    <dbReference type="NCBI Taxonomy" id="43305"/>
    <lineage>
        <taxon>Bacteria</taxon>
        <taxon>Bacillati</taxon>
        <taxon>Bacillota</taxon>
        <taxon>Clostridia</taxon>
        <taxon>Lachnospirales</taxon>
        <taxon>Lachnospiraceae</taxon>
        <taxon>Butyrivibrio</taxon>
    </lineage>
</organism>
<sequence length="320" mass="36795">MKKKKIIAAVIIILAAVISNIFLAFNIHDRISMYISIFLCLLIDALGIYCLRNIETIFRVPLDIYRSRDMFWDLAKNDFQAKFVGSIFGVFWAFVNPIITLLLYWFVFQVGLRSGNVGDYPFILFLMSGLIPWFYVQEALNGGASSLMEYSYLVKKMVFNVGILPVLKVVSALFVHVFFLAFLLLVACVYGIGIDLYTVQIFYYIFASAFLILGLSYFSAASTAFFKDMTQIINILLVIGTWLTPIMWNAEATLSPALLVAFKINPFFYIIDGFRDAILYKRWFWDKPVWTAYFWIVAIAIYIGGVKFFNRLKVHFSDVL</sequence>
<evidence type="ECO:0000256" key="2">
    <source>
        <dbReference type="ARBA" id="ARBA00007783"/>
    </source>
</evidence>
<feature type="transmembrane region" description="Helical" evidence="8">
    <location>
        <begin position="201"/>
        <end position="220"/>
    </location>
</feature>
<evidence type="ECO:0000256" key="1">
    <source>
        <dbReference type="ARBA" id="ARBA00004651"/>
    </source>
</evidence>
<evidence type="ECO:0000259" key="9">
    <source>
        <dbReference type="PROSITE" id="PS51012"/>
    </source>
</evidence>
<reference evidence="11" key="1">
    <citation type="submission" date="2016-10" db="EMBL/GenBank/DDBJ databases">
        <authorList>
            <person name="Varghese N."/>
            <person name="Submissions S."/>
        </authorList>
    </citation>
    <scope>NUCLEOTIDE SEQUENCE [LARGE SCALE GENOMIC DNA]</scope>
    <source>
        <strain evidence="11">P18</strain>
    </source>
</reference>
<feature type="transmembrane region" description="Helical" evidence="8">
    <location>
        <begin position="31"/>
        <end position="51"/>
    </location>
</feature>
<accession>A0A1I5PVN9</accession>
<dbReference type="GO" id="GO:0140359">
    <property type="term" value="F:ABC-type transporter activity"/>
    <property type="evidence" value="ECO:0007669"/>
    <property type="project" value="InterPro"/>
</dbReference>
<feature type="transmembrane region" description="Helical" evidence="8">
    <location>
        <begin position="83"/>
        <end position="108"/>
    </location>
</feature>
<dbReference type="PROSITE" id="PS51012">
    <property type="entry name" value="ABC_TM2"/>
    <property type="match status" value="1"/>
</dbReference>
<gene>
    <name evidence="10" type="ORF">SAMN04487928_101163</name>
</gene>
<dbReference type="PANTHER" id="PTHR30413:SF10">
    <property type="entry name" value="CAPSULE POLYSACCHARIDE EXPORT INNER-MEMBRANE PROTEIN CTRC"/>
    <property type="match status" value="1"/>
</dbReference>
<name>A0A1I5PVN9_9FIRM</name>
<dbReference type="Proteomes" id="UP000182624">
    <property type="component" value="Unassembled WGS sequence"/>
</dbReference>
<evidence type="ECO:0000256" key="4">
    <source>
        <dbReference type="ARBA" id="ARBA00022475"/>
    </source>
</evidence>
<dbReference type="PANTHER" id="PTHR30413">
    <property type="entry name" value="INNER MEMBRANE TRANSPORT PERMEASE"/>
    <property type="match status" value="1"/>
</dbReference>
<evidence type="ECO:0000256" key="3">
    <source>
        <dbReference type="ARBA" id="ARBA00022448"/>
    </source>
</evidence>
<keyword evidence="6 8" id="KW-1133">Transmembrane helix</keyword>
<evidence type="ECO:0000256" key="7">
    <source>
        <dbReference type="ARBA" id="ARBA00023136"/>
    </source>
</evidence>
<keyword evidence="3 8" id="KW-0813">Transport</keyword>
<dbReference type="InterPro" id="IPR013525">
    <property type="entry name" value="ABC2_TM"/>
</dbReference>
<comment type="similarity">
    <text evidence="2 8">Belongs to the ABC-2 integral membrane protein family.</text>
</comment>
<comment type="subcellular location">
    <subcellularLocation>
        <location evidence="1 8">Cell membrane</location>
        <topology evidence="1 8">Multi-pass membrane protein</topology>
    </subcellularLocation>
</comment>
<evidence type="ECO:0000313" key="11">
    <source>
        <dbReference type="Proteomes" id="UP000182624"/>
    </source>
</evidence>
<feature type="transmembrane region" description="Helical" evidence="8">
    <location>
        <begin position="292"/>
        <end position="310"/>
    </location>
</feature>